<dbReference type="AlphaFoldDB" id="A0A448X9K7"/>
<comment type="caution">
    <text evidence="1">The sequence shown here is derived from an EMBL/GenBank/DDBJ whole genome shotgun (WGS) entry which is preliminary data.</text>
</comment>
<sequence>MPYNVISPTARQICTSLVEAAPNSNDYTLAQFVEQTRNLAARADPCCCCHADNSDRLAACWTFGLVVRATIV</sequence>
<evidence type="ECO:0000313" key="2">
    <source>
        <dbReference type="Proteomes" id="UP000784294"/>
    </source>
</evidence>
<evidence type="ECO:0000313" key="1">
    <source>
        <dbReference type="EMBL" id="VEL31566.1"/>
    </source>
</evidence>
<gene>
    <name evidence="1" type="ORF">PXEA_LOCUS25006</name>
</gene>
<accession>A0A448X9K7</accession>
<name>A0A448X9K7_9PLAT</name>
<dbReference type="EMBL" id="CAAALY010124019">
    <property type="protein sequence ID" value="VEL31566.1"/>
    <property type="molecule type" value="Genomic_DNA"/>
</dbReference>
<protein>
    <submittedName>
        <fullName evidence="1">Uncharacterized protein</fullName>
    </submittedName>
</protein>
<keyword evidence="2" id="KW-1185">Reference proteome</keyword>
<organism evidence="1 2">
    <name type="scientific">Protopolystoma xenopodis</name>
    <dbReference type="NCBI Taxonomy" id="117903"/>
    <lineage>
        <taxon>Eukaryota</taxon>
        <taxon>Metazoa</taxon>
        <taxon>Spiralia</taxon>
        <taxon>Lophotrochozoa</taxon>
        <taxon>Platyhelminthes</taxon>
        <taxon>Monogenea</taxon>
        <taxon>Polyopisthocotylea</taxon>
        <taxon>Polystomatidea</taxon>
        <taxon>Polystomatidae</taxon>
        <taxon>Protopolystoma</taxon>
    </lineage>
</organism>
<reference evidence="1" key="1">
    <citation type="submission" date="2018-11" db="EMBL/GenBank/DDBJ databases">
        <authorList>
            <consortium name="Pathogen Informatics"/>
        </authorList>
    </citation>
    <scope>NUCLEOTIDE SEQUENCE</scope>
</reference>
<feature type="non-terminal residue" evidence="1">
    <location>
        <position position="72"/>
    </location>
</feature>
<dbReference type="Proteomes" id="UP000784294">
    <property type="component" value="Unassembled WGS sequence"/>
</dbReference>
<proteinExistence type="predicted"/>